<dbReference type="GO" id="GO:0003910">
    <property type="term" value="F:DNA ligase (ATP) activity"/>
    <property type="evidence" value="ECO:0007669"/>
    <property type="project" value="UniProtKB-EC"/>
</dbReference>
<organism evidence="3 4">
    <name type="scientific">Chelatococcus reniformis</name>
    <dbReference type="NCBI Taxonomy" id="1494448"/>
    <lineage>
        <taxon>Bacteria</taxon>
        <taxon>Pseudomonadati</taxon>
        <taxon>Pseudomonadota</taxon>
        <taxon>Alphaproteobacteria</taxon>
        <taxon>Hyphomicrobiales</taxon>
        <taxon>Chelatococcaceae</taxon>
        <taxon>Chelatococcus</taxon>
    </lineage>
</organism>
<protein>
    <recommendedName>
        <fullName evidence="1">DNA ligase (ATP)</fullName>
        <ecNumber evidence="1">6.5.1.1</ecNumber>
    </recommendedName>
</protein>
<dbReference type="EMBL" id="BMGG01000009">
    <property type="protein sequence ID" value="GGC82989.1"/>
    <property type="molecule type" value="Genomic_DNA"/>
</dbReference>
<accession>A0A916XMM9</accession>
<sequence>MTIWARRGHDRTARFVGGLRLAGVSADGKLVSVGGVGTGFTREVAARLKRRLDEIRQPKPTIPRLRSRTVV</sequence>
<gene>
    <name evidence="3" type="ORF">GCM10010994_46100</name>
</gene>
<dbReference type="InterPro" id="IPR012340">
    <property type="entry name" value="NA-bd_OB-fold"/>
</dbReference>
<dbReference type="SUPFAM" id="SSF50249">
    <property type="entry name" value="Nucleic acid-binding proteins"/>
    <property type="match status" value="1"/>
</dbReference>
<evidence type="ECO:0000313" key="4">
    <source>
        <dbReference type="Proteomes" id="UP000637002"/>
    </source>
</evidence>
<name>A0A916XMM9_9HYPH</name>
<dbReference type="Gene3D" id="2.40.50.140">
    <property type="entry name" value="Nucleic acid-binding proteins"/>
    <property type="match status" value="1"/>
</dbReference>
<dbReference type="GO" id="GO:0006281">
    <property type="term" value="P:DNA repair"/>
    <property type="evidence" value="ECO:0007669"/>
    <property type="project" value="InterPro"/>
</dbReference>
<reference evidence="3" key="1">
    <citation type="journal article" date="2014" name="Int. J. Syst. Evol. Microbiol.">
        <title>Complete genome sequence of Corynebacterium casei LMG S-19264T (=DSM 44701T), isolated from a smear-ripened cheese.</title>
        <authorList>
            <consortium name="US DOE Joint Genome Institute (JGI-PGF)"/>
            <person name="Walter F."/>
            <person name="Albersmeier A."/>
            <person name="Kalinowski J."/>
            <person name="Ruckert C."/>
        </authorList>
    </citation>
    <scope>NUCLEOTIDE SEQUENCE</scope>
    <source>
        <strain evidence="3">CGMCC 1.12919</strain>
    </source>
</reference>
<dbReference type="AlphaFoldDB" id="A0A916XMM9"/>
<evidence type="ECO:0000259" key="2">
    <source>
        <dbReference type="Pfam" id="PF04679"/>
    </source>
</evidence>
<dbReference type="GO" id="GO:0006310">
    <property type="term" value="P:DNA recombination"/>
    <property type="evidence" value="ECO:0007669"/>
    <property type="project" value="InterPro"/>
</dbReference>
<dbReference type="InterPro" id="IPR012309">
    <property type="entry name" value="DNA_ligase_ATP-dep_C"/>
</dbReference>
<proteinExistence type="predicted"/>
<feature type="domain" description="DNA ligase ATP-dependent C-terminal" evidence="2">
    <location>
        <begin position="14"/>
        <end position="62"/>
    </location>
</feature>
<reference evidence="3" key="2">
    <citation type="submission" date="2020-09" db="EMBL/GenBank/DDBJ databases">
        <authorList>
            <person name="Sun Q."/>
            <person name="Zhou Y."/>
        </authorList>
    </citation>
    <scope>NUCLEOTIDE SEQUENCE</scope>
    <source>
        <strain evidence="3">CGMCC 1.12919</strain>
    </source>
</reference>
<dbReference type="Pfam" id="PF04679">
    <property type="entry name" value="DNA_ligase_A_C"/>
    <property type="match status" value="1"/>
</dbReference>
<dbReference type="EC" id="6.5.1.1" evidence="1"/>
<dbReference type="Proteomes" id="UP000637002">
    <property type="component" value="Unassembled WGS sequence"/>
</dbReference>
<evidence type="ECO:0000256" key="1">
    <source>
        <dbReference type="ARBA" id="ARBA00012727"/>
    </source>
</evidence>
<evidence type="ECO:0000313" key="3">
    <source>
        <dbReference type="EMBL" id="GGC82989.1"/>
    </source>
</evidence>
<comment type="caution">
    <text evidence="3">The sequence shown here is derived from an EMBL/GenBank/DDBJ whole genome shotgun (WGS) entry which is preliminary data.</text>
</comment>
<keyword evidence="4" id="KW-1185">Reference proteome</keyword>